<dbReference type="InterPro" id="IPR009825">
    <property type="entry name" value="ECF_substrate-spec-like"/>
</dbReference>
<proteinExistence type="predicted"/>
<feature type="transmembrane region" description="Helical" evidence="1">
    <location>
        <begin position="36"/>
        <end position="53"/>
    </location>
</feature>
<keyword evidence="1" id="KW-1133">Transmembrane helix</keyword>
<feature type="transmembrane region" description="Helical" evidence="1">
    <location>
        <begin position="127"/>
        <end position="145"/>
    </location>
</feature>
<feature type="transmembrane region" description="Helical" evidence="1">
    <location>
        <begin position="157"/>
        <end position="181"/>
    </location>
</feature>
<feature type="transmembrane region" description="Helical" evidence="1">
    <location>
        <begin position="193"/>
        <end position="214"/>
    </location>
</feature>
<keyword evidence="3" id="KW-1185">Reference proteome</keyword>
<keyword evidence="1" id="KW-0472">Membrane</keyword>
<dbReference type="Proteomes" id="UP000198619">
    <property type="component" value="Unassembled WGS sequence"/>
</dbReference>
<dbReference type="Gene3D" id="1.10.1760.20">
    <property type="match status" value="1"/>
</dbReference>
<gene>
    <name evidence="2" type="ORF">SAMN04488528_1008115</name>
</gene>
<dbReference type="STRING" id="84698.SAMN04488528_1008115"/>
<protein>
    <submittedName>
        <fullName evidence="2">Energy-coupling factor transport system substrate-specific component</fullName>
    </submittedName>
</protein>
<accession>A0A1I0XK24</accession>
<dbReference type="Pfam" id="PF07155">
    <property type="entry name" value="ECF-ribofla_trS"/>
    <property type="match status" value="1"/>
</dbReference>
<organism evidence="2 3">
    <name type="scientific">Clostridium frigidicarnis</name>
    <dbReference type="NCBI Taxonomy" id="84698"/>
    <lineage>
        <taxon>Bacteria</taxon>
        <taxon>Bacillati</taxon>
        <taxon>Bacillota</taxon>
        <taxon>Clostridia</taxon>
        <taxon>Eubacteriales</taxon>
        <taxon>Clostridiaceae</taxon>
        <taxon>Clostridium</taxon>
    </lineage>
</organism>
<feature type="transmembrane region" description="Helical" evidence="1">
    <location>
        <begin position="12"/>
        <end position="30"/>
    </location>
</feature>
<name>A0A1I0XK24_9CLOT</name>
<dbReference type="RefSeq" id="WP_177199328.1">
    <property type="nucleotide sequence ID" value="NZ_FOKI01000008.1"/>
</dbReference>
<evidence type="ECO:0000313" key="2">
    <source>
        <dbReference type="EMBL" id="SFB00293.1"/>
    </source>
</evidence>
<evidence type="ECO:0000313" key="3">
    <source>
        <dbReference type="Proteomes" id="UP000198619"/>
    </source>
</evidence>
<keyword evidence="1" id="KW-0812">Transmembrane</keyword>
<dbReference type="EMBL" id="FOKI01000008">
    <property type="protein sequence ID" value="SFB00293.1"/>
    <property type="molecule type" value="Genomic_DNA"/>
</dbReference>
<sequence length="234" mass="26478">MQISNRSKRIKLAALFITIIFPVTLMIYTIVDNRNYGVISVIFIVLAMIPFLMMYEMKKPKAREWIPLAIMAAIACIGRVAFAPIPSFKPTSAIIIITAMVFGPEAGFVTGAVAAISSNLFFGQGPWTPWQMFCWGAIGFIAGILSKHNFLNEKWKLCTFGMLCGFFFGWIMNIWAATGFINEFSWKAFGSLYISSFWFDFTHGLCTVIFLYLLSDSWGSKLQRVKVKYGLMER</sequence>
<dbReference type="AlphaFoldDB" id="A0A1I0XK24"/>
<reference evidence="2 3" key="1">
    <citation type="submission" date="2016-10" db="EMBL/GenBank/DDBJ databases">
        <authorList>
            <person name="de Groot N.N."/>
        </authorList>
    </citation>
    <scope>NUCLEOTIDE SEQUENCE [LARGE SCALE GENOMIC DNA]</scope>
    <source>
        <strain evidence="2 3">DSM 12271</strain>
    </source>
</reference>
<dbReference type="GO" id="GO:0016020">
    <property type="term" value="C:membrane"/>
    <property type="evidence" value="ECO:0007669"/>
    <property type="project" value="InterPro"/>
</dbReference>
<evidence type="ECO:0000256" key="1">
    <source>
        <dbReference type="SAM" id="Phobius"/>
    </source>
</evidence>